<accession>A0A3E3HZ73</accession>
<evidence type="ECO:0000256" key="6">
    <source>
        <dbReference type="PROSITE-ProRule" id="PRU00169"/>
    </source>
</evidence>
<organism evidence="10 11">
    <name type="scientific">Eisenbergiella massiliensis</name>
    <dbReference type="NCBI Taxonomy" id="1720294"/>
    <lineage>
        <taxon>Bacteria</taxon>
        <taxon>Bacillati</taxon>
        <taxon>Bacillota</taxon>
        <taxon>Clostridia</taxon>
        <taxon>Lachnospirales</taxon>
        <taxon>Lachnospiraceae</taxon>
        <taxon>Eisenbergiella</taxon>
    </lineage>
</organism>
<evidence type="ECO:0000256" key="5">
    <source>
        <dbReference type="ARBA" id="ARBA00024867"/>
    </source>
</evidence>
<feature type="region of interest" description="Disordered" evidence="7">
    <location>
        <begin position="128"/>
        <end position="216"/>
    </location>
</feature>
<dbReference type="InterPro" id="IPR011006">
    <property type="entry name" value="CheY-like_superfamily"/>
</dbReference>
<dbReference type="InterPro" id="IPR018062">
    <property type="entry name" value="HTH_AraC-typ_CS"/>
</dbReference>
<dbReference type="PANTHER" id="PTHR43280:SF2">
    <property type="entry name" value="HTH-TYPE TRANSCRIPTIONAL REGULATOR EXSA"/>
    <property type="match status" value="1"/>
</dbReference>
<dbReference type="SMART" id="SM00342">
    <property type="entry name" value="HTH_ARAC"/>
    <property type="match status" value="1"/>
</dbReference>
<dbReference type="Proteomes" id="UP000260812">
    <property type="component" value="Unassembled WGS sequence"/>
</dbReference>
<dbReference type="GeneID" id="97989313"/>
<dbReference type="PROSITE" id="PS00041">
    <property type="entry name" value="HTH_ARAC_FAMILY_1"/>
    <property type="match status" value="1"/>
</dbReference>
<dbReference type="AlphaFoldDB" id="A0A3E3HZ73"/>
<sequence length="325" mass="35371">MYKVAIVDDEPVIVRGLTMTIQWEKYNCRVVGTAGDGQEGMKLIREKRPDILISDICMPGIDGLTMIAGMKSEFGPMQITILTGFRDFDYAQQAIRLGVTRFLLKPSKMDELDEAIRVMIENLQRQGIMGTDGESENGVNTGKTGNAGDTEGGGNTGSTGNAAGKGPTGQSAENAPEYPAIKDTASKGAAQTAPGNEPSDKDAAGEDREAGETDSPASCFIVKNALAYIEENYREKLKLSDVADQIYVSQWHLSKLLNKHTGQNFSEILNNIRIEKAKELLKDPSLRIGDIAEEVGFLDMAHFSRVFKKQAGISANEYRNTILGR</sequence>
<keyword evidence="6" id="KW-0597">Phosphoprotein</keyword>
<feature type="domain" description="HTH araC/xylS-type" evidence="8">
    <location>
        <begin position="223"/>
        <end position="321"/>
    </location>
</feature>
<reference evidence="10" key="1">
    <citation type="submission" date="2018-08" db="EMBL/GenBank/DDBJ databases">
        <title>A genome reference for cultivated species of the human gut microbiota.</title>
        <authorList>
            <person name="Zou Y."/>
            <person name="Xue W."/>
            <person name="Luo G."/>
        </authorList>
    </citation>
    <scope>NUCLEOTIDE SEQUENCE [LARGE SCALE GENOMIC DNA]</scope>
    <source>
        <strain evidence="10">TF05-5AC</strain>
    </source>
</reference>
<dbReference type="SMART" id="SM00448">
    <property type="entry name" value="REC"/>
    <property type="match status" value="1"/>
</dbReference>
<gene>
    <name evidence="10" type="ORF">DXC51_21215</name>
</gene>
<dbReference type="InterPro" id="IPR001789">
    <property type="entry name" value="Sig_transdc_resp-reg_receiver"/>
</dbReference>
<comment type="caution">
    <text evidence="10">The sequence shown here is derived from an EMBL/GenBank/DDBJ whole genome shotgun (WGS) entry which is preliminary data.</text>
</comment>
<evidence type="ECO:0000313" key="11">
    <source>
        <dbReference type="Proteomes" id="UP000260812"/>
    </source>
</evidence>
<evidence type="ECO:0000256" key="7">
    <source>
        <dbReference type="SAM" id="MobiDB-lite"/>
    </source>
</evidence>
<evidence type="ECO:0000259" key="8">
    <source>
        <dbReference type="PROSITE" id="PS01124"/>
    </source>
</evidence>
<dbReference type="GO" id="GO:0003700">
    <property type="term" value="F:DNA-binding transcription factor activity"/>
    <property type="evidence" value="ECO:0007669"/>
    <property type="project" value="InterPro"/>
</dbReference>
<keyword evidence="3" id="KW-0238">DNA-binding</keyword>
<dbReference type="PANTHER" id="PTHR43280">
    <property type="entry name" value="ARAC-FAMILY TRANSCRIPTIONAL REGULATOR"/>
    <property type="match status" value="1"/>
</dbReference>
<dbReference type="InterPro" id="IPR018060">
    <property type="entry name" value="HTH_AraC"/>
</dbReference>
<protein>
    <recommendedName>
        <fullName evidence="1">Stage 0 sporulation protein A homolog</fullName>
    </recommendedName>
</protein>
<feature type="compositionally biased region" description="Basic and acidic residues" evidence="7">
    <location>
        <begin position="198"/>
        <end position="211"/>
    </location>
</feature>
<dbReference type="Gene3D" id="1.10.10.60">
    <property type="entry name" value="Homeodomain-like"/>
    <property type="match status" value="2"/>
</dbReference>
<dbReference type="PRINTS" id="PR00032">
    <property type="entry name" value="HTHARAC"/>
</dbReference>
<dbReference type="Gene3D" id="3.40.50.2300">
    <property type="match status" value="1"/>
</dbReference>
<evidence type="ECO:0000313" key="10">
    <source>
        <dbReference type="EMBL" id="RGE57123.1"/>
    </source>
</evidence>
<dbReference type="SUPFAM" id="SSF52172">
    <property type="entry name" value="CheY-like"/>
    <property type="match status" value="1"/>
</dbReference>
<dbReference type="SUPFAM" id="SSF46689">
    <property type="entry name" value="Homeodomain-like"/>
    <property type="match status" value="2"/>
</dbReference>
<feature type="modified residue" description="4-aspartylphosphate" evidence="6">
    <location>
        <position position="55"/>
    </location>
</feature>
<keyword evidence="11" id="KW-1185">Reference proteome</keyword>
<dbReference type="PROSITE" id="PS50110">
    <property type="entry name" value="RESPONSE_REGULATORY"/>
    <property type="match status" value="1"/>
</dbReference>
<dbReference type="PROSITE" id="PS01124">
    <property type="entry name" value="HTH_ARAC_FAMILY_2"/>
    <property type="match status" value="1"/>
</dbReference>
<feature type="domain" description="Response regulatory" evidence="9">
    <location>
        <begin position="3"/>
        <end position="120"/>
    </location>
</feature>
<dbReference type="GO" id="GO:0000160">
    <property type="term" value="P:phosphorelay signal transduction system"/>
    <property type="evidence" value="ECO:0007669"/>
    <property type="project" value="InterPro"/>
</dbReference>
<evidence type="ECO:0000259" key="9">
    <source>
        <dbReference type="PROSITE" id="PS50110"/>
    </source>
</evidence>
<dbReference type="GO" id="GO:0043565">
    <property type="term" value="F:sequence-specific DNA binding"/>
    <property type="evidence" value="ECO:0007669"/>
    <property type="project" value="InterPro"/>
</dbReference>
<dbReference type="InterPro" id="IPR009057">
    <property type="entry name" value="Homeodomain-like_sf"/>
</dbReference>
<dbReference type="Pfam" id="PF00072">
    <property type="entry name" value="Response_reg"/>
    <property type="match status" value="1"/>
</dbReference>
<evidence type="ECO:0000256" key="3">
    <source>
        <dbReference type="ARBA" id="ARBA00023125"/>
    </source>
</evidence>
<comment type="function">
    <text evidence="5">May play the central regulatory role in sporulation. It may be an element of the effector pathway responsible for the activation of sporulation genes in response to nutritional stress. Spo0A may act in concert with spo0H (a sigma factor) to control the expression of some genes that are critical to the sporulation process.</text>
</comment>
<dbReference type="CDD" id="cd17536">
    <property type="entry name" value="REC_YesN-like"/>
    <property type="match status" value="1"/>
</dbReference>
<evidence type="ECO:0000256" key="2">
    <source>
        <dbReference type="ARBA" id="ARBA00023015"/>
    </source>
</evidence>
<dbReference type="Pfam" id="PF12833">
    <property type="entry name" value="HTH_18"/>
    <property type="match status" value="1"/>
</dbReference>
<name>A0A3E3HZ73_9FIRM</name>
<proteinExistence type="predicted"/>
<dbReference type="RefSeq" id="WP_117545363.1">
    <property type="nucleotide sequence ID" value="NZ_JBKUNB010000006.1"/>
</dbReference>
<evidence type="ECO:0000256" key="4">
    <source>
        <dbReference type="ARBA" id="ARBA00023163"/>
    </source>
</evidence>
<dbReference type="InterPro" id="IPR020449">
    <property type="entry name" value="Tscrpt_reg_AraC-type_HTH"/>
</dbReference>
<evidence type="ECO:0000256" key="1">
    <source>
        <dbReference type="ARBA" id="ARBA00018672"/>
    </source>
</evidence>
<keyword evidence="4" id="KW-0804">Transcription</keyword>
<dbReference type="EMBL" id="QVLV01000018">
    <property type="protein sequence ID" value="RGE57123.1"/>
    <property type="molecule type" value="Genomic_DNA"/>
</dbReference>
<keyword evidence="2" id="KW-0805">Transcription regulation</keyword>